<evidence type="ECO:0000313" key="5">
    <source>
        <dbReference type="Proteomes" id="UP000002743"/>
    </source>
</evidence>
<dbReference type="RefSeq" id="WP_015829445.1">
    <property type="nucleotide sequence ID" value="NC_012969.1"/>
</dbReference>
<dbReference type="InterPro" id="IPR029057">
    <property type="entry name" value="PRTase-like"/>
</dbReference>
<dbReference type="InterPro" id="IPR000836">
    <property type="entry name" value="PRTase_dom"/>
</dbReference>
<evidence type="ECO:0000256" key="1">
    <source>
        <dbReference type="ARBA" id="ARBA00008007"/>
    </source>
</evidence>
<dbReference type="InterPro" id="IPR051910">
    <property type="entry name" value="ComF/GntX_DNA_util-trans"/>
</dbReference>
<dbReference type="KEGG" id="mei:Msip34_0562"/>
<protein>
    <recommendedName>
        <fullName evidence="6">Phosphoribosyltransferase</fullName>
    </recommendedName>
</protein>
<dbReference type="Gene3D" id="3.40.50.2020">
    <property type="match status" value="1"/>
</dbReference>
<dbReference type="EMBL" id="CP001674">
    <property type="protein sequence ID" value="ACT49810.1"/>
    <property type="molecule type" value="Genomic_DNA"/>
</dbReference>
<dbReference type="STRING" id="582744.Msip34_0562"/>
<evidence type="ECO:0000259" key="2">
    <source>
        <dbReference type="Pfam" id="PF00156"/>
    </source>
</evidence>
<dbReference type="Pfam" id="PF18912">
    <property type="entry name" value="DZR_2"/>
    <property type="match status" value="1"/>
</dbReference>
<dbReference type="Proteomes" id="UP000002743">
    <property type="component" value="Chromosome"/>
</dbReference>
<dbReference type="PANTHER" id="PTHR47505:SF1">
    <property type="entry name" value="DNA UTILIZATION PROTEIN YHGH"/>
    <property type="match status" value="1"/>
</dbReference>
<proteinExistence type="inferred from homology"/>
<sequence>MCSFFSQILTQECLLCTAADGGDLGLCASCQQDLPWHKAPCCPQCALPSSQGLLCGHCLTSPPAFDHTHALLRYDFPLDAMLQGYKYRDMLHMARVFGHLLGESVSARPRPDRLIPMPLHPLRLRERGYNQSLEVARIISKALDIALDYSSCERIKFTPPQASLPLKARASNMKGAFACHASLAGERVVLLDDVMTTGASLQALAKAIKKAGAAEVECWVIARTLPR</sequence>
<reference evidence="5" key="1">
    <citation type="submission" date="2009-07" db="EMBL/GenBank/DDBJ databases">
        <title>Complete sequence of chromosome of Methylovorus sp. SIP3-4.</title>
        <authorList>
            <person name="Lucas S."/>
            <person name="Copeland A."/>
            <person name="Lapidus A."/>
            <person name="Glavina del Rio T."/>
            <person name="Tice H."/>
            <person name="Bruce D."/>
            <person name="Goodwin L."/>
            <person name="Pitluck S."/>
            <person name="Clum A."/>
            <person name="Larimer F."/>
            <person name="Land M."/>
            <person name="Hauser L."/>
            <person name="Kyrpides N."/>
            <person name="Mikhailova N."/>
            <person name="Kayluzhnaya M."/>
            <person name="Chistoserdova L."/>
        </authorList>
    </citation>
    <scope>NUCLEOTIDE SEQUENCE [LARGE SCALE GENOMIC DNA]</scope>
    <source>
        <strain evidence="5">SIP3-4</strain>
    </source>
</reference>
<dbReference type="HOGENOM" id="CLU_054549_0_0_4"/>
<evidence type="ECO:0008006" key="6">
    <source>
        <dbReference type="Google" id="ProtNLM"/>
    </source>
</evidence>
<dbReference type="eggNOG" id="COG1040">
    <property type="taxonomic scope" value="Bacteria"/>
</dbReference>
<dbReference type="InterPro" id="IPR044005">
    <property type="entry name" value="DZR_2"/>
</dbReference>
<feature type="domain" description="Double zinc ribbon" evidence="3">
    <location>
        <begin position="8"/>
        <end position="59"/>
    </location>
</feature>
<name>C6X9J0_METGS</name>
<dbReference type="Pfam" id="PF00156">
    <property type="entry name" value="Pribosyltran"/>
    <property type="match status" value="1"/>
</dbReference>
<dbReference type="PANTHER" id="PTHR47505">
    <property type="entry name" value="DNA UTILIZATION PROTEIN YHGH"/>
    <property type="match status" value="1"/>
</dbReference>
<keyword evidence="5" id="KW-1185">Reference proteome</keyword>
<reference evidence="4 5" key="2">
    <citation type="journal article" date="2011" name="J. Bacteriol.">
        <title>Genomes of three methylotrophs from a single niche uncover genetic and metabolic divergence of Methylophilaceae.</title>
        <authorList>
            <person name="Lapidus A."/>
            <person name="Clum A."/>
            <person name="Labutti K."/>
            <person name="Kaluzhnaya M.G."/>
            <person name="Lim S."/>
            <person name="Beck D.A."/>
            <person name="Glavina Del Rio T."/>
            <person name="Nolan M."/>
            <person name="Mavromatis K."/>
            <person name="Huntemann M."/>
            <person name="Lucas S."/>
            <person name="Lidstrom M.E."/>
            <person name="Ivanova N."/>
            <person name="Chistoserdova L."/>
        </authorList>
    </citation>
    <scope>NUCLEOTIDE SEQUENCE [LARGE SCALE GENOMIC DNA]</scope>
    <source>
        <strain evidence="4 5">SIP3-4</strain>
    </source>
</reference>
<dbReference type="CDD" id="cd06223">
    <property type="entry name" value="PRTases_typeI"/>
    <property type="match status" value="1"/>
</dbReference>
<dbReference type="AlphaFoldDB" id="C6X9J0"/>
<evidence type="ECO:0000259" key="3">
    <source>
        <dbReference type="Pfam" id="PF18912"/>
    </source>
</evidence>
<feature type="domain" description="Phosphoribosyltransferase" evidence="2">
    <location>
        <begin position="132"/>
        <end position="222"/>
    </location>
</feature>
<evidence type="ECO:0000313" key="4">
    <source>
        <dbReference type="EMBL" id="ACT49810.1"/>
    </source>
</evidence>
<accession>C6X9J0</accession>
<dbReference type="SUPFAM" id="SSF53271">
    <property type="entry name" value="PRTase-like"/>
    <property type="match status" value="1"/>
</dbReference>
<organism evidence="4 5">
    <name type="scientific">Methylovorus glucosotrophus (strain SIP3-4)</name>
    <dbReference type="NCBI Taxonomy" id="582744"/>
    <lineage>
        <taxon>Bacteria</taxon>
        <taxon>Pseudomonadati</taxon>
        <taxon>Pseudomonadota</taxon>
        <taxon>Betaproteobacteria</taxon>
        <taxon>Nitrosomonadales</taxon>
        <taxon>Methylophilaceae</taxon>
        <taxon>Methylovorus</taxon>
    </lineage>
</organism>
<comment type="similarity">
    <text evidence="1">Belongs to the ComF/GntX family.</text>
</comment>
<gene>
    <name evidence="4" type="ordered locus">Msip34_0562</name>
</gene>